<reference evidence="2 3" key="1">
    <citation type="journal article" date="2016" name="Nat. Commun.">
        <title>Ectomycorrhizal ecology is imprinted in the genome of the dominant symbiotic fungus Cenococcum geophilum.</title>
        <authorList>
            <consortium name="DOE Joint Genome Institute"/>
            <person name="Peter M."/>
            <person name="Kohler A."/>
            <person name="Ohm R.A."/>
            <person name="Kuo A."/>
            <person name="Krutzmann J."/>
            <person name="Morin E."/>
            <person name="Arend M."/>
            <person name="Barry K.W."/>
            <person name="Binder M."/>
            <person name="Choi C."/>
            <person name="Clum A."/>
            <person name="Copeland A."/>
            <person name="Grisel N."/>
            <person name="Haridas S."/>
            <person name="Kipfer T."/>
            <person name="LaButti K."/>
            <person name="Lindquist E."/>
            <person name="Lipzen A."/>
            <person name="Maire R."/>
            <person name="Meier B."/>
            <person name="Mihaltcheva S."/>
            <person name="Molinier V."/>
            <person name="Murat C."/>
            <person name="Poggeler S."/>
            <person name="Quandt C.A."/>
            <person name="Sperisen C."/>
            <person name="Tritt A."/>
            <person name="Tisserant E."/>
            <person name="Crous P.W."/>
            <person name="Henrissat B."/>
            <person name="Nehls U."/>
            <person name="Egli S."/>
            <person name="Spatafora J.W."/>
            <person name="Grigoriev I.V."/>
            <person name="Martin F.M."/>
        </authorList>
    </citation>
    <scope>NUCLEOTIDE SEQUENCE [LARGE SCALE GENOMIC DNA]</scope>
    <source>
        <strain evidence="2 3">CBS 459.81</strain>
    </source>
</reference>
<gene>
    <name evidence="2" type="ORF">K432DRAFT_136058</name>
</gene>
<keyword evidence="1" id="KW-0812">Transmembrane</keyword>
<evidence type="ECO:0000313" key="3">
    <source>
        <dbReference type="Proteomes" id="UP000250266"/>
    </source>
</evidence>
<dbReference type="Proteomes" id="UP000250266">
    <property type="component" value="Unassembled WGS sequence"/>
</dbReference>
<name>A0A8E2E3M3_9PEZI</name>
<proteinExistence type="predicted"/>
<evidence type="ECO:0000256" key="1">
    <source>
        <dbReference type="SAM" id="Phobius"/>
    </source>
</evidence>
<sequence length="124" mass="13770">MSQQRRPSRRIRAMVMTVCNAYILTTIFLLFNTQFLLVESSCFFPSGALSSEQPCDTSASQSVCCAAGFYCLGNGLCQDPRYSDPLRLLRGSCTDETWKSPECASVCKTGAQLGLCRRIMNQRC</sequence>
<evidence type="ECO:0000313" key="2">
    <source>
        <dbReference type="EMBL" id="OCK76776.1"/>
    </source>
</evidence>
<keyword evidence="1" id="KW-1133">Transmembrane helix</keyword>
<dbReference type="OrthoDB" id="5215637at2759"/>
<protein>
    <submittedName>
        <fullName evidence="2">Uncharacterized protein</fullName>
    </submittedName>
</protein>
<keyword evidence="3" id="KW-1185">Reference proteome</keyword>
<dbReference type="AlphaFoldDB" id="A0A8E2E3M3"/>
<accession>A0A8E2E3M3</accession>
<organism evidence="2 3">
    <name type="scientific">Lepidopterella palustris CBS 459.81</name>
    <dbReference type="NCBI Taxonomy" id="1314670"/>
    <lineage>
        <taxon>Eukaryota</taxon>
        <taxon>Fungi</taxon>
        <taxon>Dikarya</taxon>
        <taxon>Ascomycota</taxon>
        <taxon>Pezizomycotina</taxon>
        <taxon>Dothideomycetes</taxon>
        <taxon>Pleosporomycetidae</taxon>
        <taxon>Mytilinidiales</taxon>
        <taxon>Argynnaceae</taxon>
        <taxon>Lepidopterella</taxon>
    </lineage>
</organism>
<feature type="transmembrane region" description="Helical" evidence="1">
    <location>
        <begin position="12"/>
        <end position="31"/>
    </location>
</feature>
<keyword evidence="1" id="KW-0472">Membrane</keyword>
<dbReference type="EMBL" id="KV745181">
    <property type="protein sequence ID" value="OCK76776.1"/>
    <property type="molecule type" value="Genomic_DNA"/>
</dbReference>